<dbReference type="RefSeq" id="WP_072874208.1">
    <property type="nucleotide sequence ID" value="NZ_FRAF01000013.1"/>
</dbReference>
<evidence type="ECO:0000256" key="4">
    <source>
        <dbReference type="ARBA" id="ARBA00022807"/>
    </source>
</evidence>
<keyword evidence="6" id="KW-0732">Signal</keyword>
<dbReference type="PROSITE" id="PS51935">
    <property type="entry name" value="NLPC_P60"/>
    <property type="match status" value="1"/>
</dbReference>
<feature type="compositionally biased region" description="Low complexity" evidence="5">
    <location>
        <begin position="137"/>
        <end position="146"/>
    </location>
</feature>
<reference evidence="9" key="1">
    <citation type="submission" date="2016-11" db="EMBL/GenBank/DDBJ databases">
        <authorList>
            <person name="Varghese N."/>
            <person name="Submissions S."/>
        </authorList>
    </citation>
    <scope>NUCLEOTIDE SEQUENCE [LARGE SCALE GENOMIC DNA]</scope>
    <source>
        <strain evidence="9">USBA-503</strain>
    </source>
</reference>
<dbReference type="EMBL" id="FRAF01000013">
    <property type="protein sequence ID" value="SHK40530.1"/>
    <property type="molecule type" value="Genomic_DNA"/>
</dbReference>
<gene>
    <name evidence="8" type="ORF">SAMN05443507_11349</name>
</gene>
<dbReference type="PANTHER" id="PTHR47053:SF1">
    <property type="entry name" value="MUREIN DD-ENDOPEPTIDASE MEPH-RELATED"/>
    <property type="match status" value="1"/>
</dbReference>
<keyword evidence="4" id="KW-0788">Thiol protease</keyword>
<evidence type="ECO:0000259" key="7">
    <source>
        <dbReference type="PROSITE" id="PS51935"/>
    </source>
</evidence>
<evidence type="ECO:0000313" key="8">
    <source>
        <dbReference type="EMBL" id="SHK40530.1"/>
    </source>
</evidence>
<evidence type="ECO:0000256" key="2">
    <source>
        <dbReference type="ARBA" id="ARBA00022670"/>
    </source>
</evidence>
<organism evidence="8 9">
    <name type="scientific">Alicyclobacillus tolerans</name>
    <dbReference type="NCBI Taxonomy" id="90970"/>
    <lineage>
        <taxon>Bacteria</taxon>
        <taxon>Bacillati</taxon>
        <taxon>Bacillota</taxon>
        <taxon>Bacilli</taxon>
        <taxon>Bacillales</taxon>
        <taxon>Alicyclobacillaceae</taxon>
        <taxon>Alicyclobacillus</taxon>
    </lineage>
</organism>
<dbReference type="AlphaFoldDB" id="A0A1M6S764"/>
<proteinExistence type="inferred from homology"/>
<dbReference type="InterPro" id="IPR000064">
    <property type="entry name" value="NLP_P60_dom"/>
</dbReference>
<dbReference type="Pfam" id="PF00877">
    <property type="entry name" value="NLPC_P60"/>
    <property type="match status" value="1"/>
</dbReference>
<dbReference type="PANTHER" id="PTHR47053">
    <property type="entry name" value="MUREIN DD-ENDOPEPTIDASE MEPH-RELATED"/>
    <property type="match status" value="1"/>
</dbReference>
<evidence type="ECO:0000256" key="6">
    <source>
        <dbReference type="SAM" id="SignalP"/>
    </source>
</evidence>
<dbReference type="OrthoDB" id="9813118at2"/>
<keyword evidence="2" id="KW-0645">Protease</keyword>
<dbReference type="SUPFAM" id="SSF54001">
    <property type="entry name" value="Cysteine proteinases"/>
    <property type="match status" value="1"/>
</dbReference>
<evidence type="ECO:0000256" key="5">
    <source>
        <dbReference type="SAM" id="MobiDB-lite"/>
    </source>
</evidence>
<feature type="region of interest" description="Disordered" evidence="5">
    <location>
        <begin position="113"/>
        <end position="146"/>
    </location>
</feature>
<evidence type="ECO:0000313" key="9">
    <source>
        <dbReference type="Proteomes" id="UP000184016"/>
    </source>
</evidence>
<dbReference type="Gene3D" id="3.90.1720.10">
    <property type="entry name" value="endopeptidase domain like (from Nostoc punctiforme)"/>
    <property type="match status" value="1"/>
</dbReference>
<dbReference type="GO" id="GO:0006508">
    <property type="term" value="P:proteolysis"/>
    <property type="evidence" value="ECO:0007669"/>
    <property type="project" value="UniProtKB-KW"/>
</dbReference>
<dbReference type="InterPro" id="IPR038765">
    <property type="entry name" value="Papain-like_cys_pep_sf"/>
</dbReference>
<name>A0A1M6S764_9BACL</name>
<evidence type="ECO:0000256" key="1">
    <source>
        <dbReference type="ARBA" id="ARBA00007074"/>
    </source>
</evidence>
<comment type="similarity">
    <text evidence="1">Belongs to the peptidase C40 family.</text>
</comment>
<feature type="chain" id="PRO_5039188985" evidence="6">
    <location>
        <begin position="26"/>
        <end position="281"/>
    </location>
</feature>
<evidence type="ECO:0000256" key="3">
    <source>
        <dbReference type="ARBA" id="ARBA00022801"/>
    </source>
</evidence>
<protein>
    <submittedName>
        <fullName evidence="8">Cell wall-associated hydrolase, NlpC family</fullName>
    </submittedName>
</protein>
<dbReference type="GO" id="GO:0008234">
    <property type="term" value="F:cysteine-type peptidase activity"/>
    <property type="evidence" value="ECO:0007669"/>
    <property type="project" value="UniProtKB-KW"/>
</dbReference>
<keyword evidence="9" id="KW-1185">Reference proteome</keyword>
<feature type="compositionally biased region" description="Polar residues" evidence="5">
    <location>
        <begin position="113"/>
        <end position="136"/>
    </location>
</feature>
<feature type="signal peptide" evidence="6">
    <location>
        <begin position="1"/>
        <end position="25"/>
    </location>
</feature>
<dbReference type="Proteomes" id="UP000184016">
    <property type="component" value="Unassembled WGS sequence"/>
</dbReference>
<sequence>MKNNRFAKWFWQGAGVLAAASTVLAFVQPNEVWAANLSSNSSEYVETNHGWVDMFRSPSIYSPVVGKLELSEQAPLVKKYNNYWYEVDWQGQDVFLTTSSRFVHLVTTDSTQTVAPSSTNTASSDLSANTTVNTNGLSSATSPSSSLPEWKIEANKVIAVARTQLGVPYWWGHQVPGVGFDCSNFTAWVYRTALGIRFSSSSVYQRYHVGTPVPLSQIREGDLLFFRTANNPTGGGHVGIYEGNGMLIEEGGGYGKVVQVPLYSTWFGHALVFARQVIPNS</sequence>
<dbReference type="STRING" id="1830138.SAMN05443507_11349"/>
<keyword evidence="3 8" id="KW-0378">Hydrolase</keyword>
<dbReference type="InterPro" id="IPR051202">
    <property type="entry name" value="Peptidase_C40"/>
</dbReference>
<accession>A0A1M6S764</accession>
<feature type="domain" description="NlpC/P60" evidence="7">
    <location>
        <begin position="151"/>
        <end position="278"/>
    </location>
</feature>